<keyword evidence="3" id="KW-1185">Reference proteome</keyword>
<keyword evidence="2" id="KW-0012">Acyltransferase</keyword>
<dbReference type="InterPro" id="IPR043129">
    <property type="entry name" value="ATPase_NBD"/>
</dbReference>
<organism evidence="2 3">
    <name type="scientific">Mycoplasmopsis ciconiae</name>
    <dbReference type="NCBI Taxonomy" id="561067"/>
    <lineage>
        <taxon>Bacteria</taxon>
        <taxon>Bacillati</taxon>
        <taxon>Mycoplasmatota</taxon>
        <taxon>Mycoplasmoidales</taxon>
        <taxon>Metamycoplasmataceae</taxon>
        <taxon>Mycoplasmopsis</taxon>
    </lineage>
</organism>
<reference evidence="2" key="1">
    <citation type="submission" date="2024-01" db="EMBL/GenBank/DDBJ databases">
        <title>Genome sequence of Mycoplasma ciconiae type strain DSM 25251.</title>
        <authorList>
            <person name="Spergser J."/>
        </authorList>
    </citation>
    <scope>NUCLEOTIDE SEQUENCE [LARGE SCALE GENOMIC DNA]</scope>
    <source>
        <strain evidence="2">DSM 25251</strain>
    </source>
</reference>
<sequence length="186" mass="22208">MKIYLDVTNQEFYYAIFNKNQIIYRNFIPQIKKKVELIPKVFEDSLKEVKLKMGNIEGFYLNVGPGYFTGVRIGLVFFRTLALLLNKPIYTISSFEILKKQNPDKKHFYIDAQGKKAYFLDLDNLKNQLQESIQVIDFVGEFDKIDYFKFEKNFENYLNLFKKYDYSKVLEIEPLYIKKPQIGEKK</sequence>
<proteinExistence type="predicted"/>
<keyword evidence="2" id="KW-0808">Transferase</keyword>
<dbReference type="Gene3D" id="3.30.420.40">
    <property type="match status" value="1"/>
</dbReference>
<dbReference type="InterPro" id="IPR000905">
    <property type="entry name" value="Gcp-like_dom"/>
</dbReference>
<dbReference type="RefSeq" id="WP_330500937.1">
    <property type="nucleotide sequence ID" value="NZ_JAZDWZ010000009.1"/>
</dbReference>
<evidence type="ECO:0000313" key="2">
    <source>
        <dbReference type="EMBL" id="MEE3928524.1"/>
    </source>
</evidence>
<accession>A0ABU7MLV6</accession>
<dbReference type="GO" id="GO:0061711">
    <property type="term" value="F:tRNA N(6)-L-threonylcarbamoyladenine synthase activity"/>
    <property type="evidence" value="ECO:0007669"/>
    <property type="project" value="UniProtKB-EC"/>
</dbReference>
<dbReference type="SUPFAM" id="SSF53067">
    <property type="entry name" value="Actin-like ATPase domain"/>
    <property type="match status" value="1"/>
</dbReference>
<protein>
    <submittedName>
        <fullName evidence="2">tRNA (Adenosine(37)-N6)-threonylcarbamoyltransferase complex dimerization subunit type 1 TsaB</fullName>
        <ecNumber evidence="2">2.3.1.234</ecNumber>
    </submittedName>
</protein>
<feature type="domain" description="Gcp-like" evidence="1">
    <location>
        <begin position="32"/>
        <end position="134"/>
    </location>
</feature>
<dbReference type="Gene3D" id="3.30.420.200">
    <property type="match status" value="1"/>
</dbReference>
<name>A0ABU7MLV6_9BACT</name>
<gene>
    <name evidence="2" type="primary">tsaB</name>
    <name evidence="2" type="ORF">V2E24_02955</name>
</gene>
<dbReference type="Proteomes" id="UP001344817">
    <property type="component" value="Unassembled WGS sequence"/>
</dbReference>
<dbReference type="InterPro" id="IPR022496">
    <property type="entry name" value="T6A_TsaB"/>
</dbReference>
<comment type="caution">
    <text evidence="2">The sequence shown here is derived from an EMBL/GenBank/DDBJ whole genome shotgun (WGS) entry which is preliminary data.</text>
</comment>
<evidence type="ECO:0000259" key="1">
    <source>
        <dbReference type="Pfam" id="PF00814"/>
    </source>
</evidence>
<evidence type="ECO:0000313" key="3">
    <source>
        <dbReference type="Proteomes" id="UP001344817"/>
    </source>
</evidence>
<dbReference type="EC" id="2.3.1.234" evidence="2"/>
<dbReference type="EMBL" id="JAZDWZ010000009">
    <property type="protein sequence ID" value="MEE3928524.1"/>
    <property type="molecule type" value="Genomic_DNA"/>
</dbReference>
<dbReference type="Pfam" id="PF00814">
    <property type="entry name" value="TsaD"/>
    <property type="match status" value="1"/>
</dbReference>
<dbReference type="NCBIfam" id="TIGR03725">
    <property type="entry name" value="T6A_YeaZ"/>
    <property type="match status" value="1"/>
</dbReference>